<accession>A0A9X3ESS4</accession>
<gene>
    <name evidence="4" type="ORF">OV079_27550</name>
</gene>
<dbReference type="SUPFAM" id="SSF47384">
    <property type="entry name" value="Homodimeric domain of signal transducing histidine kinase"/>
    <property type="match status" value="1"/>
</dbReference>
<name>A0A9X3ESS4_9BACT</name>
<protein>
    <recommendedName>
        <fullName evidence="2">histidine kinase</fullName>
        <ecNumber evidence="2">2.7.13.3</ecNumber>
    </recommendedName>
</protein>
<evidence type="ECO:0000256" key="3">
    <source>
        <dbReference type="SAM" id="MobiDB-lite"/>
    </source>
</evidence>
<dbReference type="EC" id="2.7.13.3" evidence="2"/>
<reference evidence="4" key="1">
    <citation type="submission" date="2022-11" db="EMBL/GenBank/DDBJ databases">
        <title>Minimal conservation of predation-associated metabolite biosynthetic gene clusters underscores biosynthetic potential of Myxococcota including descriptions for ten novel species: Archangium lansinium sp. nov., Myxococcus landrumus sp. nov., Nannocystis bai.</title>
        <authorList>
            <person name="Ahearne A."/>
            <person name="Stevens C."/>
            <person name="Phillips K."/>
        </authorList>
    </citation>
    <scope>NUCLEOTIDE SEQUENCE</scope>
    <source>
        <strain evidence="4">Na p29</strain>
    </source>
</reference>
<organism evidence="4 5">
    <name type="scientific">Nannocystis pusilla</name>
    <dbReference type="NCBI Taxonomy" id="889268"/>
    <lineage>
        <taxon>Bacteria</taxon>
        <taxon>Pseudomonadati</taxon>
        <taxon>Myxococcota</taxon>
        <taxon>Polyangia</taxon>
        <taxon>Nannocystales</taxon>
        <taxon>Nannocystaceae</taxon>
        <taxon>Nannocystis</taxon>
    </lineage>
</organism>
<dbReference type="EMBL" id="JAPNKE010000002">
    <property type="protein sequence ID" value="MCY1009256.1"/>
    <property type="molecule type" value="Genomic_DNA"/>
</dbReference>
<proteinExistence type="predicted"/>
<feature type="compositionally biased region" description="Low complexity" evidence="3">
    <location>
        <begin position="67"/>
        <end position="83"/>
    </location>
</feature>
<dbReference type="Gene3D" id="1.10.287.130">
    <property type="match status" value="1"/>
</dbReference>
<dbReference type="InterPro" id="IPR036097">
    <property type="entry name" value="HisK_dim/P_sf"/>
</dbReference>
<comment type="catalytic activity">
    <reaction evidence="1">
        <text>ATP + protein L-histidine = ADP + protein N-phospho-L-histidine.</text>
        <dbReference type="EC" id="2.7.13.3"/>
    </reaction>
</comment>
<dbReference type="InterPro" id="IPR003661">
    <property type="entry name" value="HisK_dim/P_dom"/>
</dbReference>
<dbReference type="RefSeq" id="WP_267771915.1">
    <property type="nucleotide sequence ID" value="NZ_JAPNKE010000002.1"/>
</dbReference>
<dbReference type="AlphaFoldDB" id="A0A9X3ESS4"/>
<comment type="caution">
    <text evidence="4">The sequence shown here is derived from an EMBL/GenBank/DDBJ whole genome shotgun (WGS) entry which is preliminary data.</text>
</comment>
<dbReference type="Proteomes" id="UP001150924">
    <property type="component" value="Unassembled WGS sequence"/>
</dbReference>
<dbReference type="CDD" id="cd00082">
    <property type="entry name" value="HisKA"/>
    <property type="match status" value="1"/>
</dbReference>
<evidence type="ECO:0000313" key="5">
    <source>
        <dbReference type="Proteomes" id="UP001150924"/>
    </source>
</evidence>
<sequence length="83" mass="8964">MRTLLWNLTYAPARGDDVCVFAIGRDTTDEQAMLARTQQQEKLAAIGTLAAGLAHEIRNPLNGAQLTSPTSRARSRSRGPTPS</sequence>
<evidence type="ECO:0000256" key="2">
    <source>
        <dbReference type="ARBA" id="ARBA00012438"/>
    </source>
</evidence>
<evidence type="ECO:0000313" key="4">
    <source>
        <dbReference type="EMBL" id="MCY1009256.1"/>
    </source>
</evidence>
<keyword evidence="5" id="KW-1185">Reference proteome</keyword>
<dbReference type="GO" id="GO:0000155">
    <property type="term" value="F:phosphorelay sensor kinase activity"/>
    <property type="evidence" value="ECO:0007669"/>
    <property type="project" value="InterPro"/>
</dbReference>
<evidence type="ECO:0000256" key="1">
    <source>
        <dbReference type="ARBA" id="ARBA00000085"/>
    </source>
</evidence>
<feature type="region of interest" description="Disordered" evidence="3">
    <location>
        <begin position="60"/>
        <end position="83"/>
    </location>
</feature>